<dbReference type="InterPro" id="IPR022418">
    <property type="entry name" value="Porphobilinogen_deaminase_C"/>
</dbReference>
<dbReference type="Pfam" id="PF03900">
    <property type="entry name" value="Porphobil_deamC"/>
    <property type="match status" value="1"/>
</dbReference>
<dbReference type="RefSeq" id="WP_183414918.1">
    <property type="nucleotide sequence ID" value="NZ_JACHXA010000001.1"/>
</dbReference>
<dbReference type="Gene3D" id="3.40.190.10">
    <property type="entry name" value="Periplasmic binding protein-like II"/>
    <property type="match status" value="2"/>
</dbReference>
<comment type="pathway">
    <text evidence="2">Porphyrin-containing compound metabolism; protoporphyrin-IX biosynthesis; coproporphyrinogen-III from 5-aminolevulinate: step 2/4.</text>
</comment>
<dbReference type="FunFam" id="3.40.190.10:FF:000004">
    <property type="entry name" value="Porphobilinogen deaminase"/>
    <property type="match status" value="1"/>
</dbReference>
<name>A0A839SQJ9_9PROT</name>
<keyword evidence="12" id="KW-1185">Reference proteome</keyword>
<evidence type="ECO:0000256" key="6">
    <source>
        <dbReference type="ARBA" id="ARBA00023244"/>
    </source>
</evidence>
<dbReference type="PIRSF" id="PIRSF001438">
    <property type="entry name" value="4pyrrol_synth_OHMeBilane_synth"/>
    <property type="match status" value="1"/>
</dbReference>
<comment type="similarity">
    <text evidence="3 8">Belongs to the HMBS family.</text>
</comment>
<evidence type="ECO:0000256" key="5">
    <source>
        <dbReference type="ARBA" id="ARBA00022679"/>
    </source>
</evidence>
<dbReference type="NCBIfam" id="TIGR00212">
    <property type="entry name" value="hemC"/>
    <property type="match status" value="1"/>
</dbReference>
<comment type="function">
    <text evidence="1 8">Tetrapolymerization of the monopyrrole PBG into the hydroxymethylbilane pre-uroporphyrinogen in several discrete steps.</text>
</comment>
<evidence type="ECO:0000256" key="2">
    <source>
        <dbReference type="ARBA" id="ARBA00004735"/>
    </source>
</evidence>
<dbReference type="EC" id="2.5.1.61" evidence="8"/>
<comment type="subunit">
    <text evidence="4 8">Monomer.</text>
</comment>
<comment type="caution">
    <text evidence="11">The sequence shown here is derived from an EMBL/GenBank/DDBJ whole genome shotgun (WGS) entry which is preliminary data.</text>
</comment>
<dbReference type="SUPFAM" id="SSF54782">
    <property type="entry name" value="Porphobilinogen deaminase (hydroxymethylbilane synthase), C-terminal domain"/>
    <property type="match status" value="1"/>
</dbReference>
<evidence type="ECO:0000313" key="12">
    <source>
        <dbReference type="Proteomes" id="UP000581135"/>
    </source>
</evidence>
<evidence type="ECO:0000256" key="1">
    <source>
        <dbReference type="ARBA" id="ARBA00002869"/>
    </source>
</evidence>
<evidence type="ECO:0000259" key="10">
    <source>
        <dbReference type="Pfam" id="PF03900"/>
    </source>
</evidence>
<feature type="domain" description="Porphobilinogen deaminase C-terminal" evidence="10">
    <location>
        <begin position="229"/>
        <end position="296"/>
    </location>
</feature>
<accession>A0A839SQJ9</accession>
<dbReference type="FunFam" id="3.40.190.10:FF:000005">
    <property type="entry name" value="Porphobilinogen deaminase"/>
    <property type="match status" value="1"/>
</dbReference>
<keyword evidence="5 8" id="KW-0808">Transferase</keyword>
<gene>
    <name evidence="8" type="primary">hemC</name>
    <name evidence="11" type="ORF">FHR98_000369</name>
</gene>
<dbReference type="Proteomes" id="UP000581135">
    <property type="component" value="Unassembled WGS sequence"/>
</dbReference>
<evidence type="ECO:0000256" key="3">
    <source>
        <dbReference type="ARBA" id="ARBA00005638"/>
    </source>
</evidence>
<dbReference type="InterPro" id="IPR022417">
    <property type="entry name" value="Porphobilin_deaminase_N"/>
</dbReference>
<comment type="cofactor">
    <cofactor evidence="8">
        <name>dipyrromethane</name>
        <dbReference type="ChEBI" id="CHEBI:60342"/>
    </cofactor>
    <text evidence="8">Binds 1 dipyrromethane group covalently.</text>
</comment>
<dbReference type="PANTHER" id="PTHR11557:SF0">
    <property type="entry name" value="PORPHOBILINOGEN DEAMINASE"/>
    <property type="match status" value="1"/>
</dbReference>
<dbReference type="InterPro" id="IPR000860">
    <property type="entry name" value="HemC"/>
</dbReference>
<dbReference type="PANTHER" id="PTHR11557">
    <property type="entry name" value="PORPHOBILINOGEN DEAMINASE"/>
    <property type="match status" value="1"/>
</dbReference>
<evidence type="ECO:0000313" key="11">
    <source>
        <dbReference type="EMBL" id="MBB3064104.1"/>
    </source>
</evidence>
<sequence length="312" mass="33813">MSEGTLKIGTRGSPLALVQAEEVRRRLTELNPVWGEEGRTEIVVVRTTGDRVQDRLLAEIGGKGLFTKEIEEALLDGTIDMAVHCMKDMPTVLPDGLVIPTILPREDPRDVFFARNGEKSLADLKAGAVVGTASLRRQSQVLAARPDLTIAPLRGNVETRLRKMHAGEVDATLLAAAGLIRLGMELPPILTCEEMLPAVGQGAIGLEVRAGDNRTRDIIAPLNDVESATMVTAERACLEVLDGSCHTPIAGLAERTEDNRLRLRALIALLDGTQVIQCELFGEMTQAREIGEEAGHILRSKAPEEFFSQLGF</sequence>
<proteinExistence type="inferred from homology"/>
<reference evidence="11 12" key="1">
    <citation type="submission" date="2020-08" db="EMBL/GenBank/DDBJ databases">
        <title>Genomic Encyclopedia of Type Strains, Phase III (KMG-III): the genomes of soil and plant-associated and newly described type strains.</title>
        <authorList>
            <person name="Whitman W."/>
        </authorList>
    </citation>
    <scope>NUCLEOTIDE SEQUENCE [LARGE SCALE GENOMIC DNA]</scope>
    <source>
        <strain evidence="11 12">CECT 8803</strain>
    </source>
</reference>
<dbReference type="EMBL" id="JACHXA010000001">
    <property type="protein sequence ID" value="MBB3064104.1"/>
    <property type="molecule type" value="Genomic_DNA"/>
</dbReference>
<comment type="miscellaneous">
    <text evidence="8">The porphobilinogen subunits are added to the dipyrromethane group.</text>
</comment>
<evidence type="ECO:0000256" key="8">
    <source>
        <dbReference type="HAMAP-Rule" id="MF_00260"/>
    </source>
</evidence>
<dbReference type="GO" id="GO:0005737">
    <property type="term" value="C:cytoplasm"/>
    <property type="evidence" value="ECO:0007669"/>
    <property type="project" value="UniProtKB-UniRule"/>
</dbReference>
<dbReference type="Gene3D" id="3.30.160.40">
    <property type="entry name" value="Porphobilinogen deaminase, C-terminal domain"/>
    <property type="match status" value="1"/>
</dbReference>
<keyword evidence="6 8" id="KW-0627">Porphyrin biosynthesis</keyword>
<protein>
    <recommendedName>
        <fullName evidence="8">Porphobilinogen deaminase</fullName>
        <shortName evidence="8">PBG</shortName>
        <ecNumber evidence="8">2.5.1.61</ecNumber>
    </recommendedName>
    <alternativeName>
        <fullName evidence="8">Hydroxymethylbilane synthase</fullName>
        <shortName evidence="8">HMBS</shortName>
    </alternativeName>
    <alternativeName>
        <fullName evidence="8">Pre-uroporphyrinogen synthase</fullName>
    </alternativeName>
</protein>
<dbReference type="PRINTS" id="PR00151">
    <property type="entry name" value="PORPHBDMNASE"/>
</dbReference>
<dbReference type="AlphaFoldDB" id="A0A839SQJ9"/>
<dbReference type="HAMAP" id="MF_00260">
    <property type="entry name" value="Porphobil_deam"/>
    <property type="match status" value="1"/>
</dbReference>
<dbReference type="Pfam" id="PF01379">
    <property type="entry name" value="Porphobil_deam"/>
    <property type="match status" value="1"/>
</dbReference>
<organism evidence="11 12">
    <name type="scientific">Limibacillus halophilus</name>
    <dbReference type="NCBI Taxonomy" id="1579333"/>
    <lineage>
        <taxon>Bacteria</taxon>
        <taxon>Pseudomonadati</taxon>
        <taxon>Pseudomonadota</taxon>
        <taxon>Alphaproteobacteria</taxon>
        <taxon>Rhodospirillales</taxon>
        <taxon>Rhodovibrionaceae</taxon>
        <taxon>Limibacillus</taxon>
    </lineage>
</organism>
<evidence type="ECO:0000259" key="9">
    <source>
        <dbReference type="Pfam" id="PF01379"/>
    </source>
</evidence>
<evidence type="ECO:0000256" key="4">
    <source>
        <dbReference type="ARBA" id="ARBA00011245"/>
    </source>
</evidence>
<evidence type="ECO:0000256" key="7">
    <source>
        <dbReference type="ARBA" id="ARBA00048169"/>
    </source>
</evidence>
<dbReference type="UniPathway" id="UPA00251">
    <property type="reaction ID" value="UER00319"/>
</dbReference>
<comment type="catalytic activity">
    <reaction evidence="7 8">
        <text>4 porphobilinogen + H2O = hydroxymethylbilane + 4 NH4(+)</text>
        <dbReference type="Rhea" id="RHEA:13185"/>
        <dbReference type="ChEBI" id="CHEBI:15377"/>
        <dbReference type="ChEBI" id="CHEBI:28938"/>
        <dbReference type="ChEBI" id="CHEBI:57845"/>
        <dbReference type="ChEBI" id="CHEBI:58126"/>
        <dbReference type="EC" id="2.5.1.61"/>
    </reaction>
</comment>
<dbReference type="InterPro" id="IPR036803">
    <property type="entry name" value="Porphobilinogen_deaminase_C_sf"/>
</dbReference>
<dbReference type="GO" id="GO:0004418">
    <property type="term" value="F:hydroxymethylbilane synthase activity"/>
    <property type="evidence" value="ECO:0007669"/>
    <property type="project" value="UniProtKB-UniRule"/>
</dbReference>
<dbReference type="GO" id="GO:0006782">
    <property type="term" value="P:protoporphyrinogen IX biosynthetic process"/>
    <property type="evidence" value="ECO:0007669"/>
    <property type="project" value="UniProtKB-UniRule"/>
</dbReference>
<feature type="domain" description="Porphobilinogen deaminase N-terminal" evidence="9">
    <location>
        <begin position="6"/>
        <end position="216"/>
    </location>
</feature>
<dbReference type="SUPFAM" id="SSF53850">
    <property type="entry name" value="Periplasmic binding protein-like II"/>
    <property type="match status" value="1"/>
</dbReference>
<feature type="modified residue" description="S-(dipyrrolylmethanemethyl)cysteine" evidence="8">
    <location>
        <position position="245"/>
    </location>
</feature>